<evidence type="ECO:0000313" key="2">
    <source>
        <dbReference type="Proteomes" id="UP000566985"/>
    </source>
</evidence>
<accession>A0A7Y6NH53</accession>
<gene>
    <name evidence="1" type="ORF">HU668_18365</name>
</gene>
<organism evidence="1 2">
    <name type="scientific">Pantoea brenneri</name>
    <dbReference type="NCBI Taxonomy" id="472694"/>
    <lineage>
        <taxon>Bacteria</taxon>
        <taxon>Pseudomonadati</taxon>
        <taxon>Pseudomonadota</taxon>
        <taxon>Gammaproteobacteria</taxon>
        <taxon>Enterobacterales</taxon>
        <taxon>Erwiniaceae</taxon>
        <taxon>Pantoea</taxon>
    </lineage>
</organism>
<reference evidence="1 2" key="1">
    <citation type="submission" date="2020-05" db="EMBL/GenBank/DDBJ databases">
        <title>Whole Genome Sequences of Enterobacteriales Associated with the International Space Station.</title>
        <authorList>
            <person name="Bharadwaj A."/>
            <person name="Daudu R."/>
            <person name="Singh N."/>
            <person name="Wood J."/>
            <person name="Debieu M."/>
            <person name="Mason C."/>
            <person name="Wang C."/>
            <person name="Venkateswaran K."/>
        </authorList>
    </citation>
    <scope>NUCLEOTIDE SEQUENCE [LARGE SCALE GENOMIC DNA]</scope>
    <source>
        <strain evidence="1 2">IF5SW-B1</strain>
    </source>
</reference>
<dbReference type="AlphaFoldDB" id="A0A7Y6NH53"/>
<protein>
    <submittedName>
        <fullName evidence="1">Uncharacterized protein</fullName>
    </submittedName>
</protein>
<dbReference type="GeneID" id="57347051"/>
<proteinExistence type="predicted"/>
<evidence type="ECO:0000313" key="1">
    <source>
        <dbReference type="EMBL" id="NUY98424.1"/>
    </source>
</evidence>
<comment type="caution">
    <text evidence="1">The sequence shown here is derived from an EMBL/GenBank/DDBJ whole genome shotgun (WGS) entry which is preliminary data.</text>
</comment>
<name>A0A7Y6NH53_9GAMM</name>
<sequence length="77" mass="8933">MTTSEVLHTIFTLESSYFRNSPIEQVWRTARGFDGGQRTPVMRLMITAKEIHESSRDIFTDAGHQRRDASEFIKTDK</sequence>
<dbReference type="EMBL" id="JABWPM010000025">
    <property type="protein sequence ID" value="NUY98424.1"/>
    <property type="molecule type" value="Genomic_DNA"/>
</dbReference>
<dbReference type="Proteomes" id="UP000566985">
    <property type="component" value="Unassembled WGS sequence"/>
</dbReference>
<dbReference type="RefSeq" id="WP_164092212.1">
    <property type="nucleotide sequence ID" value="NZ_JABWPE010000025.1"/>
</dbReference>